<evidence type="ECO:0000256" key="1">
    <source>
        <dbReference type="ARBA" id="ARBA00001946"/>
    </source>
</evidence>
<dbReference type="GO" id="GO:0042254">
    <property type="term" value="P:ribosome biogenesis"/>
    <property type="evidence" value="ECO:0007669"/>
    <property type="project" value="UniProtKB-UniRule"/>
</dbReference>
<dbReference type="InterPro" id="IPR015349">
    <property type="entry name" value="OCT_dom"/>
</dbReference>
<evidence type="ECO:0000259" key="11">
    <source>
        <dbReference type="PROSITE" id="PS51881"/>
    </source>
</evidence>
<evidence type="ECO:0000256" key="5">
    <source>
        <dbReference type="ARBA" id="ARBA00022741"/>
    </source>
</evidence>
<dbReference type="GO" id="GO:0005525">
    <property type="term" value="F:GTP binding"/>
    <property type="evidence" value="ECO:0007669"/>
    <property type="project" value="UniProtKB-UniRule"/>
</dbReference>
<dbReference type="Pfam" id="PF01926">
    <property type="entry name" value="MMR_HSR1"/>
    <property type="match status" value="1"/>
</dbReference>
<dbReference type="NCBIfam" id="TIGR02729">
    <property type="entry name" value="Obg_CgtA"/>
    <property type="match status" value="1"/>
</dbReference>
<dbReference type="GO" id="GO:0000287">
    <property type="term" value="F:magnesium ion binding"/>
    <property type="evidence" value="ECO:0007669"/>
    <property type="project" value="InterPro"/>
</dbReference>
<dbReference type="Proteomes" id="UP000190105">
    <property type="component" value="Unassembled WGS sequence"/>
</dbReference>
<evidence type="ECO:0000313" key="14">
    <source>
        <dbReference type="Proteomes" id="UP000190105"/>
    </source>
</evidence>
<dbReference type="FunFam" id="2.70.210.12:FF:000001">
    <property type="entry name" value="GTPase Obg"/>
    <property type="match status" value="1"/>
</dbReference>
<evidence type="ECO:0000256" key="7">
    <source>
        <dbReference type="ARBA" id="ARBA00022842"/>
    </source>
</evidence>
<dbReference type="RefSeq" id="WP_078697087.1">
    <property type="nucleotide sequence ID" value="NZ_FUYH01000016.1"/>
</dbReference>
<dbReference type="GO" id="GO:0003924">
    <property type="term" value="F:GTPase activity"/>
    <property type="evidence" value="ECO:0007669"/>
    <property type="project" value="UniProtKB-UniRule"/>
</dbReference>
<dbReference type="AlphaFoldDB" id="A0A1T4XZH3"/>
<dbReference type="NCBIfam" id="TIGR00231">
    <property type="entry name" value="small_GTP"/>
    <property type="match status" value="1"/>
</dbReference>
<comment type="similarity">
    <text evidence="2 9">Belongs to the TRAFAC class OBG-HflX-like GTPase superfamily. OBG GTPase family.</text>
</comment>
<feature type="binding site" evidence="9">
    <location>
        <begin position="310"/>
        <end position="312"/>
    </location>
    <ligand>
        <name>GTP</name>
        <dbReference type="ChEBI" id="CHEBI:37565"/>
    </ligand>
</feature>
<dbReference type="Gene3D" id="3.40.50.300">
    <property type="entry name" value="P-loop containing nucleotide triphosphate hydrolases"/>
    <property type="match status" value="1"/>
</dbReference>
<dbReference type="PANTHER" id="PTHR11702:SF31">
    <property type="entry name" value="MITOCHONDRIAL RIBOSOME-ASSOCIATED GTPASE 2"/>
    <property type="match status" value="1"/>
</dbReference>
<sequence>MFVDVAKIFVKSGDGGNGAISFRREKYVPFGGPDGGDGGDGGDVVIKVDSNMRTLLDFKYKKKYEAERGENGGKSNMYGKDGNDLIIKVPAGTVIRDANTNKIIADLVEDEQSVVVAKGGRGGRGNAKFATPTRQAPDFAEPGMPGEEKWINLELKLIADVGLIGFPNVGKSTILSMTTGAKPKIANYHFTTLTPNLGVVDLPGINSFVMADIPGLIEGAHEGTGLGIDFLRHIERTRLLIHVIDVSGIEGRDPIEDFEKINEELKLYSEKLASKPQIVAANKTDLGNEENYEKLKAEMDKRNIKIFKISAAANQGLKELMLYAAQMLQTLPVEKEEIDDIYVAEEKRFTYDIERADDGAFVISGSFVDRLLQSVNIYDSESLKYFHKVLEKRGVIQQLRDMGIEEGDIVRMNDFEFEFIE</sequence>
<dbReference type="PIRSF" id="PIRSF002401">
    <property type="entry name" value="GTP_bd_Obg/CgtA"/>
    <property type="match status" value="1"/>
</dbReference>
<feature type="binding site" evidence="9">
    <location>
        <position position="192"/>
    </location>
    <ligand>
        <name>Mg(2+)</name>
        <dbReference type="ChEBI" id="CHEBI:18420"/>
    </ligand>
</feature>
<dbReference type="NCBIfam" id="NF008956">
    <property type="entry name" value="PRK12299.1"/>
    <property type="match status" value="1"/>
</dbReference>
<dbReference type="SUPFAM" id="SSF82051">
    <property type="entry name" value="Obg GTP-binding protein N-terminal domain"/>
    <property type="match status" value="1"/>
</dbReference>
<dbReference type="EMBL" id="FUYH01000016">
    <property type="protein sequence ID" value="SKA94618.1"/>
    <property type="molecule type" value="Genomic_DNA"/>
</dbReference>
<organism evidence="13 14">
    <name type="scientific">Caloramator quimbayensis</name>
    <dbReference type="NCBI Taxonomy" id="1147123"/>
    <lineage>
        <taxon>Bacteria</taxon>
        <taxon>Bacillati</taxon>
        <taxon>Bacillota</taxon>
        <taxon>Clostridia</taxon>
        <taxon>Eubacteriales</taxon>
        <taxon>Clostridiaceae</taxon>
        <taxon>Caloramator</taxon>
    </lineage>
</organism>
<dbReference type="STRING" id="1147123.SAMN05443428_11637"/>
<feature type="binding site" evidence="9">
    <location>
        <position position="172"/>
    </location>
    <ligand>
        <name>Mg(2+)</name>
        <dbReference type="ChEBI" id="CHEBI:18420"/>
    </ligand>
</feature>
<keyword evidence="7 9" id="KW-0460">Magnesium</keyword>
<dbReference type="InterPro" id="IPR031167">
    <property type="entry name" value="G_OBG"/>
</dbReference>
<feature type="domain" description="Obg" evidence="12">
    <location>
        <begin position="1"/>
        <end position="158"/>
    </location>
</feature>
<dbReference type="PANTHER" id="PTHR11702">
    <property type="entry name" value="DEVELOPMENTALLY REGULATED GTP-BINDING PROTEIN-RELATED"/>
    <property type="match status" value="1"/>
</dbReference>
<keyword evidence="3 9" id="KW-0963">Cytoplasm</keyword>
<evidence type="ECO:0000256" key="8">
    <source>
        <dbReference type="ARBA" id="ARBA00023134"/>
    </source>
</evidence>
<dbReference type="CDD" id="cd01898">
    <property type="entry name" value="Obg"/>
    <property type="match status" value="1"/>
</dbReference>
<dbReference type="InterPro" id="IPR027417">
    <property type="entry name" value="P-loop_NTPase"/>
</dbReference>
<proteinExistence type="inferred from homology"/>
<evidence type="ECO:0000256" key="9">
    <source>
        <dbReference type="HAMAP-Rule" id="MF_01454"/>
    </source>
</evidence>
<keyword evidence="4 9" id="KW-0479">Metal-binding</keyword>
<feature type="domain" description="OCT" evidence="11">
    <location>
        <begin position="341"/>
        <end position="421"/>
    </location>
</feature>
<feature type="binding site" evidence="9">
    <location>
        <begin position="190"/>
        <end position="194"/>
    </location>
    <ligand>
        <name>GTP</name>
        <dbReference type="ChEBI" id="CHEBI:37565"/>
    </ligand>
</feature>
<evidence type="ECO:0000313" key="13">
    <source>
        <dbReference type="EMBL" id="SKA94618.1"/>
    </source>
</evidence>
<keyword evidence="5 9" id="KW-0547">Nucleotide-binding</keyword>
<protein>
    <recommendedName>
        <fullName evidence="9">GTPase Obg</fullName>
        <ecNumber evidence="9">3.6.5.-</ecNumber>
    </recommendedName>
    <alternativeName>
        <fullName evidence="9">GTP-binding protein Obg</fullName>
    </alternativeName>
</protein>
<dbReference type="InterPro" id="IPR006073">
    <property type="entry name" value="GTP-bd"/>
</dbReference>
<dbReference type="EC" id="3.6.5.-" evidence="9"/>
<evidence type="ECO:0000256" key="4">
    <source>
        <dbReference type="ARBA" id="ARBA00022723"/>
    </source>
</evidence>
<evidence type="ECO:0000256" key="2">
    <source>
        <dbReference type="ARBA" id="ARBA00007699"/>
    </source>
</evidence>
<comment type="function">
    <text evidence="9">An essential GTPase which binds GTP, GDP and possibly (p)ppGpp with moderate affinity, with high nucleotide exchange rates and a fairly low GTP hydrolysis rate. Plays a role in control of the cell cycle, stress response, ribosome biogenesis and in those bacteria that undergo differentiation, in morphogenesis control.</text>
</comment>
<gene>
    <name evidence="9" type="primary">obg</name>
    <name evidence="13" type="ORF">SAMN05443428_11637</name>
</gene>
<evidence type="ECO:0000256" key="3">
    <source>
        <dbReference type="ARBA" id="ARBA00022490"/>
    </source>
</evidence>
<dbReference type="PRINTS" id="PR00326">
    <property type="entry name" value="GTP1OBG"/>
</dbReference>
<dbReference type="PROSITE" id="PS00905">
    <property type="entry name" value="GTP1_OBG"/>
    <property type="match status" value="1"/>
</dbReference>
<keyword evidence="6 9" id="KW-0378">Hydrolase</keyword>
<feature type="binding site" evidence="9">
    <location>
        <begin position="282"/>
        <end position="285"/>
    </location>
    <ligand>
        <name>GTP</name>
        <dbReference type="ChEBI" id="CHEBI:37565"/>
    </ligand>
</feature>
<evidence type="ECO:0000259" key="10">
    <source>
        <dbReference type="PROSITE" id="PS51710"/>
    </source>
</evidence>
<dbReference type="SUPFAM" id="SSF102741">
    <property type="entry name" value="Obg GTP-binding protein C-terminal domain"/>
    <property type="match status" value="1"/>
</dbReference>
<dbReference type="InterPro" id="IPR045086">
    <property type="entry name" value="OBG_GTPase"/>
</dbReference>
<dbReference type="Pfam" id="PF01018">
    <property type="entry name" value="GTP1_OBG"/>
    <property type="match status" value="1"/>
</dbReference>
<keyword evidence="14" id="KW-1185">Reference proteome</keyword>
<dbReference type="Gene3D" id="3.30.300.350">
    <property type="entry name" value="GTP-binding protein OBG, C-terminal domain"/>
    <property type="match status" value="1"/>
</dbReference>
<dbReference type="HAMAP" id="MF_01454">
    <property type="entry name" value="GTPase_Obg"/>
    <property type="match status" value="1"/>
</dbReference>
<dbReference type="InterPro" id="IPR006169">
    <property type="entry name" value="GTP1_OBG_dom"/>
</dbReference>
<comment type="subcellular location">
    <subcellularLocation>
        <location evidence="9">Cytoplasm</location>
    </subcellularLocation>
</comment>
<dbReference type="InterPro" id="IPR014100">
    <property type="entry name" value="GTP-bd_Obg/CgtA"/>
</dbReference>
<dbReference type="InterPro" id="IPR005225">
    <property type="entry name" value="Small_GTP-bd"/>
</dbReference>
<dbReference type="NCBIfam" id="TIGR03595">
    <property type="entry name" value="Obg_CgtA_exten"/>
    <property type="match status" value="1"/>
</dbReference>
<evidence type="ECO:0000259" key="12">
    <source>
        <dbReference type="PROSITE" id="PS51883"/>
    </source>
</evidence>
<name>A0A1T4XZH3_9CLOT</name>
<reference evidence="14" key="1">
    <citation type="submission" date="2017-02" db="EMBL/GenBank/DDBJ databases">
        <authorList>
            <person name="Varghese N."/>
            <person name="Submissions S."/>
        </authorList>
    </citation>
    <scope>NUCLEOTIDE SEQUENCE [LARGE SCALE GENOMIC DNA]</scope>
    <source>
        <strain evidence="14">USBA 833</strain>
    </source>
</reference>
<comment type="cofactor">
    <cofactor evidence="1 9">
        <name>Mg(2+)</name>
        <dbReference type="ChEBI" id="CHEBI:18420"/>
    </cofactor>
</comment>
<dbReference type="OrthoDB" id="9807318at2"/>
<feature type="binding site" evidence="9">
    <location>
        <begin position="165"/>
        <end position="172"/>
    </location>
    <ligand>
        <name>GTP</name>
        <dbReference type="ChEBI" id="CHEBI:37565"/>
    </ligand>
</feature>
<dbReference type="SUPFAM" id="SSF52540">
    <property type="entry name" value="P-loop containing nucleoside triphosphate hydrolases"/>
    <property type="match status" value="1"/>
</dbReference>
<dbReference type="NCBIfam" id="NF008954">
    <property type="entry name" value="PRK12296.1"/>
    <property type="match status" value="1"/>
</dbReference>
<feature type="domain" description="OBG-type G" evidence="10">
    <location>
        <begin position="159"/>
        <end position="329"/>
    </location>
</feature>
<comment type="subunit">
    <text evidence="9">Monomer.</text>
</comment>
<dbReference type="GO" id="GO:0005737">
    <property type="term" value="C:cytoplasm"/>
    <property type="evidence" value="ECO:0007669"/>
    <property type="project" value="UniProtKB-SubCell"/>
</dbReference>
<evidence type="ECO:0000256" key="6">
    <source>
        <dbReference type="ARBA" id="ARBA00022801"/>
    </source>
</evidence>
<keyword evidence="8 9" id="KW-0342">GTP-binding</keyword>
<dbReference type="PROSITE" id="PS51710">
    <property type="entry name" value="G_OBG"/>
    <property type="match status" value="1"/>
</dbReference>
<dbReference type="PROSITE" id="PS51881">
    <property type="entry name" value="OCT"/>
    <property type="match status" value="1"/>
</dbReference>
<dbReference type="PROSITE" id="PS51883">
    <property type="entry name" value="OBG"/>
    <property type="match status" value="1"/>
</dbReference>
<dbReference type="InterPro" id="IPR036726">
    <property type="entry name" value="GTP1_OBG_dom_sf"/>
</dbReference>
<dbReference type="NCBIfam" id="NF008955">
    <property type="entry name" value="PRK12297.1"/>
    <property type="match status" value="1"/>
</dbReference>
<dbReference type="Gene3D" id="2.70.210.12">
    <property type="entry name" value="GTP1/OBG domain"/>
    <property type="match status" value="1"/>
</dbReference>
<accession>A0A1T4XZH3</accession>
<feature type="binding site" evidence="9">
    <location>
        <begin position="212"/>
        <end position="215"/>
    </location>
    <ligand>
        <name>GTP</name>
        <dbReference type="ChEBI" id="CHEBI:37565"/>
    </ligand>
</feature>
<dbReference type="Pfam" id="PF09269">
    <property type="entry name" value="DUF1967"/>
    <property type="match status" value="1"/>
</dbReference>
<dbReference type="InterPro" id="IPR036346">
    <property type="entry name" value="GTP-bd_prot_GTP1/OBG_C_sf"/>
</dbReference>
<dbReference type="InterPro" id="IPR006074">
    <property type="entry name" value="GTP1-OBG_CS"/>
</dbReference>